<feature type="signal peptide" evidence="4">
    <location>
        <begin position="1"/>
        <end position="22"/>
    </location>
</feature>
<dbReference type="AlphaFoldDB" id="A0A9W7AZL6"/>
<feature type="chain" id="PRO_5040963405" description="Peptidase C1A papain C-terminal domain-containing protein" evidence="4">
    <location>
        <begin position="23"/>
        <end position="672"/>
    </location>
</feature>
<evidence type="ECO:0000256" key="1">
    <source>
        <dbReference type="ARBA" id="ARBA00008455"/>
    </source>
</evidence>
<dbReference type="GO" id="GO:0008234">
    <property type="term" value="F:cysteine-type peptidase activity"/>
    <property type="evidence" value="ECO:0007669"/>
    <property type="project" value="InterPro"/>
</dbReference>
<dbReference type="InterPro" id="IPR025660">
    <property type="entry name" value="Pept_his_AS"/>
</dbReference>
<feature type="region of interest" description="Disordered" evidence="3">
    <location>
        <begin position="151"/>
        <end position="176"/>
    </location>
</feature>
<comment type="caution">
    <text evidence="6">The sequence shown here is derived from an EMBL/GenBank/DDBJ whole genome shotgun (WGS) entry which is preliminary data.</text>
</comment>
<evidence type="ECO:0000256" key="4">
    <source>
        <dbReference type="SAM" id="SignalP"/>
    </source>
</evidence>
<reference evidence="7" key="1">
    <citation type="journal article" date="2023" name="Commun. Biol.">
        <title>Genome analysis of Parmales, the sister group of diatoms, reveals the evolutionary specialization of diatoms from phago-mixotrophs to photoautotrophs.</title>
        <authorList>
            <person name="Ban H."/>
            <person name="Sato S."/>
            <person name="Yoshikawa S."/>
            <person name="Yamada K."/>
            <person name="Nakamura Y."/>
            <person name="Ichinomiya M."/>
            <person name="Sato N."/>
            <person name="Blanc-Mathieu R."/>
            <person name="Endo H."/>
            <person name="Kuwata A."/>
            <person name="Ogata H."/>
        </authorList>
    </citation>
    <scope>NUCLEOTIDE SEQUENCE [LARGE SCALE GENOMIC DNA]</scope>
</reference>
<evidence type="ECO:0000256" key="3">
    <source>
        <dbReference type="SAM" id="MobiDB-lite"/>
    </source>
</evidence>
<dbReference type="SUPFAM" id="SSF54001">
    <property type="entry name" value="Cysteine proteinases"/>
    <property type="match status" value="1"/>
</dbReference>
<gene>
    <name evidence="6" type="ORF">TL16_g07962</name>
</gene>
<dbReference type="PANTHER" id="PTHR12411">
    <property type="entry name" value="CYSTEINE PROTEASE FAMILY C1-RELATED"/>
    <property type="match status" value="1"/>
</dbReference>
<dbReference type="InterPro" id="IPR038765">
    <property type="entry name" value="Papain-like_cys_pep_sf"/>
</dbReference>
<dbReference type="SMART" id="SM00645">
    <property type="entry name" value="Pept_C1"/>
    <property type="match status" value="1"/>
</dbReference>
<evidence type="ECO:0000259" key="5">
    <source>
        <dbReference type="SMART" id="SM00645"/>
    </source>
</evidence>
<keyword evidence="4" id="KW-0732">Signal</keyword>
<dbReference type="Gene3D" id="3.90.70.10">
    <property type="entry name" value="Cysteine proteinases"/>
    <property type="match status" value="1"/>
</dbReference>
<evidence type="ECO:0000313" key="7">
    <source>
        <dbReference type="Proteomes" id="UP001162640"/>
    </source>
</evidence>
<dbReference type="InterPro" id="IPR039417">
    <property type="entry name" value="Peptidase_C1A_papain-like"/>
</dbReference>
<keyword evidence="2" id="KW-0865">Zymogen</keyword>
<evidence type="ECO:0000256" key="2">
    <source>
        <dbReference type="ARBA" id="ARBA00023145"/>
    </source>
</evidence>
<feature type="domain" description="Peptidase C1A papain C-terminal" evidence="5">
    <location>
        <begin position="446"/>
        <end position="671"/>
    </location>
</feature>
<organism evidence="6 7">
    <name type="scientific">Triparma laevis f. inornata</name>
    <dbReference type="NCBI Taxonomy" id="1714386"/>
    <lineage>
        <taxon>Eukaryota</taxon>
        <taxon>Sar</taxon>
        <taxon>Stramenopiles</taxon>
        <taxon>Ochrophyta</taxon>
        <taxon>Bolidophyceae</taxon>
        <taxon>Parmales</taxon>
        <taxon>Triparmaceae</taxon>
        <taxon>Triparma</taxon>
    </lineage>
</organism>
<dbReference type="InterPro" id="IPR013128">
    <property type="entry name" value="Peptidase_C1A"/>
</dbReference>
<name>A0A9W7AZL6_9STRA</name>
<dbReference type="Proteomes" id="UP001162640">
    <property type="component" value="Unassembled WGS sequence"/>
</dbReference>
<dbReference type="CDD" id="cd02248">
    <property type="entry name" value="Peptidase_C1A"/>
    <property type="match status" value="1"/>
</dbReference>
<dbReference type="Pfam" id="PF00112">
    <property type="entry name" value="Peptidase_C1"/>
    <property type="match status" value="1"/>
</dbReference>
<accession>A0A9W7AZL6</accession>
<proteinExistence type="inferred from homology"/>
<dbReference type="PROSITE" id="PS00639">
    <property type="entry name" value="THIOL_PROTEASE_HIS"/>
    <property type="match status" value="1"/>
</dbReference>
<dbReference type="EMBL" id="BLQM01000257">
    <property type="protein sequence ID" value="GMH78870.1"/>
    <property type="molecule type" value="Genomic_DNA"/>
</dbReference>
<sequence length="672" mass="73439">MRFTPALLTLPTALAVLPPTLPSWEPTYSMSLSTITMQCNSSGWSDPTRGSEFGIVSYDWSNSKNQWAKAQPMDCEERLLEQASMTKNVNPNSHMWVYRNVVKALPWFTSVREILDDPDYSGFFLKFDPDVETTVDRCAAENQTKCSEFYHDQTQTPAVPTEENPNPDGSCDPSGCNSGENPTGEYLFDHRNGTQLLNWIIDNHILSDTAIGHEDVDGMFMDDFWCSDLVCEDTPTTPGCPCNDPVQGATEIDANQQKDIGLSDEEIRDLYYAWDSNMEAIQQAILDNGGYTWSLIKGQDNANASPDQLTQDNCAASLREACSSTSQWQTNAKLFGLTVEDNEPSQLEQDVAYFLLARGDFAWLGWGVWGMTWPFNPEPAHGELPPLPDGVPMPEMIDRDFGAPQGICEEVEDGVFRREWSSGTVELDCNSFEGSVPEGALFENDLPETVDWSLKGAVSPIGDEAACGGACWAFAASSAVESARVIFQEGSDLIELSTQQLVNCVYPGYDSCERGGDMGQAFDYVKGNGGLCSKAEWDYDESATKQGNCDVNCAAVEGSNVKGFKMVEKTEEALMRAVARQPIAVAIQGLVPPFSEYKSGVLSGVECGSALDHGVLLVGYGVDENGVKFWKLKNDFGEEWGEDGYARIERGVGGAGGVGMCGILLDASYPVM</sequence>
<comment type="similarity">
    <text evidence="1">Belongs to the peptidase C1 family.</text>
</comment>
<evidence type="ECO:0000313" key="6">
    <source>
        <dbReference type="EMBL" id="GMH78870.1"/>
    </source>
</evidence>
<dbReference type="GO" id="GO:0006508">
    <property type="term" value="P:proteolysis"/>
    <property type="evidence" value="ECO:0007669"/>
    <property type="project" value="InterPro"/>
</dbReference>
<protein>
    <recommendedName>
        <fullName evidence="5">Peptidase C1A papain C-terminal domain-containing protein</fullName>
    </recommendedName>
</protein>
<dbReference type="InterPro" id="IPR000668">
    <property type="entry name" value="Peptidase_C1A_C"/>
</dbReference>